<sequence length="42" mass="5104">MKNIYTQSFKVHRGGKRENPHEQRKRCDWGEYAQPTKKQREG</sequence>
<accession>A0ABX3UA04</accession>
<dbReference type="Proteomes" id="UP000192521">
    <property type="component" value="Unassembled WGS sequence"/>
</dbReference>
<protein>
    <submittedName>
        <fullName evidence="2">Addiction module toxin RelE</fullName>
    </submittedName>
</protein>
<feature type="compositionally biased region" description="Basic and acidic residues" evidence="1">
    <location>
        <begin position="16"/>
        <end position="29"/>
    </location>
</feature>
<evidence type="ECO:0000256" key="1">
    <source>
        <dbReference type="SAM" id="MobiDB-lite"/>
    </source>
</evidence>
<gene>
    <name evidence="2" type="ORF">B2M27_22535</name>
</gene>
<dbReference type="EMBL" id="MWPR01000049">
    <property type="protein sequence ID" value="ORJ48111.1"/>
    <property type="molecule type" value="Genomic_DNA"/>
</dbReference>
<organism evidence="2 3">
    <name type="scientific">Kluyvera intermedia</name>
    <name type="common">Enterobacter intermedius</name>
    <dbReference type="NCBI Taxonomy" id="61648"/>
    <lineage>
        <taxon>Bacteria</taxon>
        <taxon>Pseudomonadati</taxon>
        <taxon>Pseudomonadota</taxon>
        <taxon>Gammaproteobacteria</taxon>
        <taxon>Enterobacterales</taxon>
        <taxon>Enterobacteriaceae</taxon>
        <taxon>Kluyvera</taxon>
    </lineage>
</organism>
<reference evidence="2 3" key="1">
    <citation type="submission" date="2017-02" db="EMBL/GenBank/DDBJ databases">
        <title>Draft genome sequence of a Kluyvera intermedia isolate from a patient with a pancreatic abscess.</title>
        <authorList>
            <person name="Thele R."/>
        </authorList>
    </citation>
    <scope>NUCLEOTIDE SEQUENCE [LARGE SCALE GENOMIC DNA]</scope>
    <source>
        <strain evidence="2 3">FOSA7093</strain>
    </source>
</reference>
<keyword evidence="3" id="KW-1185">Reference proteome</keyword>
<name>A0ABX3UA04_KLUIN</name>
<evidence type="ECO:0000313" key="3">
    <source>
        <dbReference type="Proteomes" id="UP000192521"/>
    </source>
</evidence>
<evidence type="ECO:0000313" key="2">
    <source>
        <dbReference type="EMBL" id="ORJ48111.1"/>
    </source>
</evidence>
<feature type="region of interest" description="Disordered" evidence="1">
    <location>
        <begin position="1"/>
        <end position="42"/>
    </location>
</feature>
<proteinExistence type="predicted"/>
<comment type="caution">
    <text evidence="2">The sequence shown here is derived from an EMBL/GenBank/DDBJ whole genome shotgun (WGS) entry which is preliminary data.</text>
</comment>